<dbReference type="GeneID" id="14012021"/>
<protein>
    <submittedName>
        <fullName evidence="2">Putative transcriptional regulator</fullName>
    </submittedName>
</protein>
<dbReference type="Proteomes" id="UP000003754">
    <property type="component" value="Segment"/>
</dbReference>
<evidence type="ECO:0000259" key="1">
    <source>
        <dbReference type="PROSITE" id="PS50943"/>
    </source>
</evidence>
<organism evidence="2 3">
    <name type="scientific">Agrobacterium phage 7-7-1</name>
    <dbReference type="NCBI Taxonomy" id="1161931"/>
    <lineage>
        <taxon>Viruses</taxon>
        <taxon>Duplodnaviria</taxon>
        <taxon>Heunggongvirae</taxon>
        <taxon>Uroviricota</taxon>
        <taxon>Caudoviricetes</taxon>
        <taxon>Schmittlotzvirus</taxon>
        <taxon>Schmittlotzvirus sv771</taxon>
    </lineage>
</organism>
<evidence type="ECO:0000313" key="2">
    <source>
        <dbReference type="EMBL" id="AFH19766.1"/>
    </source>
</evidence>
<dbReference type="GO" id="GO:0003677">
    <property type="term" value="F:DNA binding"/>
    <property type="evidence" value="ECO:0007669"/>
    <property type="project" value="InterPro"/>
</dbReference>
<dbReference type="InterPro" id="IPR001387">
    <property type="entry name" value="Cro/C1-type_HTH"/>
</dbReference>
<dbReference type="Gene3D" id="1.10.260.40">
    <property type="entry name" value="lambda repressor-like DNA-binding domains"/>
    <property type="match status" value="1"/>
</dbReference>
<dbReference type="SMART" id="SM00530">
    <property type="entry name" value="HTH_XRE"/>
    <property type="match status" value="1"/>
</dbReference>
<gene>
    <name evidence="2" type="ORF">7-7-1_00068</name>
</gene>
<dbReference type="CDD" id="cd00093">
    <property type="entry name" value="HTH_XRE"/>
    <property type="match status" value="1"/>
</dbReference>
<dbReference type="SUPFAM" id="SSF47413">
    <property type="entry name" value="lambda repressor-like DNA-binding domains"/>
    <property type="match status" value="1"/>
</dbReference>
<dbReference type="Pfam" id="PF01381">
    <property type="entry name" value="HTH_3"/>
    <property type="match status" value="1"/>
</dbReference>
<dbReference type="EMBL" id="JQ312117">
    <property type="protein sequence ID" value="AFH19766.1"/>
    <property type="molecule type" value="Genomic_DNA"/>
</dbReference>
<name>J7FAF1_9CAUD</name>
<reference evidence="2 3" key="1">
    <citation type="submission" date="2011-12" db="EMBL/GenBank/DDBJ databases">
        <title>The genome sequence of the flagella-specific Agrobacterium bacteriophage 7-7-1.</title>
        <authorList>
            <person name="Schmitt R."/>
            <person name="Van den Bossche A."/>
            <person name="Lavigne R."/>
            <person name="Kropinski A.M."/>
        </authorList>
    </citation>
    <scope>NUCLEOTIDE SEQUENCE [LARGE SCALE GENOMIC DNA]</scope>
</reference>
<feature type="domain" description="HTH cro/C1-type" evidence="1">
    <location>
        <begin position="16"/>
        <end position="71"/>
    </location>
</feature>
<sequence length="78" mass="8783">MAKRLTEIDVEIGKRLRNLRTARGMSQTVLAEGLNITFQQVQKYEYGRNRLSCATMLQACRVLGCQPVDIIGELQVDA</sequence>
<accession>J7FAF1</accession>
<dbReference type="KEGG" id="vg:14012021"/>
<proteinExistence type="predicted"/>
<dbReference type="InterPro" id="IPR010982">
    <property type="entry name" value="Lambda_DNA-bd_dom_sf"/>
</dbReference>
<dbReference type="RefSeq" id="YP_007006524.1">
    <property type="nucleotide sequence ID" value="NC_019519.1"/>
</dbReference>
<dbReference type="PROSITE" id="PS50943">
    <property type="entry name" value="HTH_CROC1"/>
    <property type="match status" value="1"/>
</dbReference>
<keyword evidence="3" id="KW-1185">Reference proteome</keyword>
<dbReference type="OrthoDB" id="28440at10239"/>
<evidence type="ECO:0000313" key="3">
    <source>
        <dbReference type="Proteomes" id="UP000003754"/>
    </source>
</evidence>